<organism evidence="1 2">
    <name type="scientific">Paenibacillus terreus</name>
    <dbReference type="NCBI Taxonomy" id="1387834"/>
    <lineage>
        <taxon>Bacteria</taxon>
        <taxon>Bacillati</taxon>
        <taxon>Bacillota</taxon>
        <taxon>Bacilli</taxon>
        <taxon>Bacillales</taxon>
        <taxon>Paenibacillaceae</taxon>
        <taxon>Paenibacillus</taxon>
    </lineage>
</organism>
<dbReference type="Proteomes" id="UP001580407">
    <property type="component" value="Unassembled WGS sequence"/>
</dbReference>
<accession>A0ABV5B9Y8</accession>
<reference evidence="1 2" key="1">
    <citation type="submission" date="2024-09" db="EMBL/GenBank/DDBJ databases">
        <authorList>
            <person name="Ruan L."/>
        </authorList>
    </citation>
    <scope>NUCLEOTIDE SEQUENCE [LARGE SCALE GENOMIC DNA]</scope>
    <source>
        <strain evidence="1 2">D33</strain>
    </source>
</reference>
<evidence type="ECO:0000313" key="1">
    <source>
        <dbReference type="EMBL" id="MFB5682513.1"/>
    </source>
</evidence>
<comment type="caution">
    <text evidence="1">The sequence shown here is derived from an EMBL/GenBank/DDBJ whole genome shotgun (WGS) entry which is preliminary data.</text>
</comment>
<dbReference type="EMBL" id="JBHILM010000018">
    <property type="protein sequence ID" value="MFB5682513.1"/>
    <property type="molecule type" value="Genomic_DNA"/>
</dbReference>
<name>A0ABV5B9Y8_9BACL</name>
<proteinExistence type="predicted"/>
<evidence type="ECO:0008006" key="3">
    <source>
        <dbReference type="Google" id="ProtNLM"/>
    </source>
</evidence>
<sequence>MPAKYIGRTVEIVYMDRSGKLSQRRIEIHSIQNGLIRATCLQTGEPRAFRESNVLAWTPIIHSA</sequence>
<protein>
    <recommendedName>
        <fullName evidence="3">WYL domain-containing protein</fullName>
    </recommendedName>
</protein>
<keyword evidence="2" id="KW-1185">Reference proteome</keyword>
<dbReference type="RefSeq" id="WP_375526271.1">
    <property type="nucleotide sequence ID" value="NZ_JBHILM010000018.1"/>
</dbReference>
<gene>
    <name evidence="1" type="ORF">ACE3NQ_16420</name>
</gene>
<evidence type="ECO:0000313" key="2">
    <source>
        <dbReference type="Proteomes" id="UP001580407"/>
    </source>
</evidence>